<sequence>MNEATNNFDKSVFHLIKYGCIDVACIYCQNTYKIQNKNLLYHRGQTLFCYECGIDAMTPITKDSILHDMNEEERKEQIKEWHKEGFENLIDDDEFYYDYEYDKCEEIKEEPSF</sequence>
<organism evidence="1">
    <name type="scientific">viral metagenome</name>
    <dbReference type="NCBI Taxonomy" id="1070528"/>
    <lineage>
        <taxon>unclassified sequences</taxon>
        <taxon>metagenomes</taxon>
        <taxon>organismal metagenomes</taxon>
    </lineage>
</organism>
<name>A0A6C0CWU0_9ZZZZ</name>
<evidence type="ECO:0000313" key="1">
    <source>
        <dbReference type="EMBL" id="QHT08693.1"/>
    </source>
</evidence>
<dbReference type="AlphaFoldDB" id="A0A6C0CWU0"/>
<dbReference type="EMBL" id="MN739500">
    <property type="protein sequence ID" value="QHT08693.1"/>
    <property type="molecule type" value="Genomic_DNA"/>
</dbReference>
<proteinExistence type="predicted"/>
<accession>A0A6C0CWU0</accession>
<reference evidence="1" key="1">
    <citation type="journal article" date="2020" name="Nature">
        <title>Giant virus diversity and host interactions through global metagenomics.</title>
        <authorList>
            <person name="Schulz F."/>
            <person name="Roux S."/>
            <person name="Paez-Espino D."/>
            <person name="Jungbluth S."/>
            <person name="Walsh D.A."/>
            <person name="Denef V.J."/>
            <person name="McMahon K.D."/>
            <person name="Konstantinidis K.T."/>
            <person name="Eloe-Fadrosh E.A."/>
            <person name="Kyrpides N.C."/>
            <person name="Woyke T."/>
        </authorList>
    </citation>
    <scope>NUCLEOTIDE SEQUENCE</scope>
    <source>
        <strain evidence="1">GVMAG-M-3300023109-53</strain>
    </source>
</reference>
<protein>
    <submittedName>
        <fullName evidence="1">Uncharacterized protein</fullName>
    </submittedName>
</protein>